<feature type="non-terminal residue" evidence="1">
    <location>
        <position position="41"/>
    </location>
</feature>
<sequence length="41" mass="4976">MFHRLDNRSLYHVLHLTPVTQVQYFNRLLADVKTNRLNFGF</sequence>
<accession>A0A087UVL7</accession>
<name>A0A087UVL7_STEMI</name>
<proteinExistence type="predicted"/>
<evidence type="ECO:0000313" key="1">
    <source>
        <dbReference type="EMBL" id="KFM81406.1"/>
    </source>
</evidence>
<dbReference type="EMBL" id="KK121852">
    <property type="protein sequence ID" value="KFM81406.1"/>
    <property type="molecule type" value="Genomic_DNA"/>
</dbReference>
<dbReference type="AlphaFoldDB" id="A0A087UVL7"/>
<keyword evidence="2" id="KW-1185">Reference proteome</keyword>
<protein>
    <submittedName>
        <fullName evidence="1">Uncharacterized protein</fullName>
    </submittedName>
</protein>
<reference evidence="1 2" key="1">
    <citation type="submission" date="2013-11" db="EMBL/GenBank/DDBJ databases">
        <title>Genome sequencing of Stegodyphus mimosarum.</title>
        <authorList>
            <person name="Bechsgaard J."/>
        </authorList>
    </citation>
    <scope>NUCLEOTIDE SEQUENCE [LARGE SCALE GENOMIC DNA]</scope>
</reference>
<dbReference type="Proteomes" id="UP000054359">
    <property type="component" value="Unassembled WGS sequence"/>
</dbReference>
<organism evidence="1 2">
    <name type="scientific">Stegodyphus mimosarum</name>
    <name type="common">African social velvet spider</name>
    <dbReference type="NCBI Taxonomy" id="407821"/>
    <lineage>
        <taxon>Eukaryota</taxon>
        <taxon>Metazoa</taxon>
        <taxon>Ecdysozoa</taxon>
        <taxon>Arthropoda</taxon>
        <taxon>Chelicerata</taxon>
        <taxon>Arachnida</taxon>
        <taxon>Araneae</taxon>
        <taxon>Araneomorphae</taxon>
        <taxon>Entelegynae</taxon>
        <taxon>Eresoidea</taxon>
        <taxon>Eresidae</taxon>
        <taxon>Stegodyphus</taxon>
    </lineage>
</organism>
<gene>
    <name evidence="1" type="ORF">X975_15965</name>
</gene>
<evidence type="ECO:0000313" key="2">
    <source>
        <dbReference type="Proteomes" id="UP000054359"/>
    </source>
</evidence>